<feature type="non-terminal residue" evidence="2">
    <location>
        <position position="86"/>
    </location>
</feature>
<gene>
    <name evidence="2" type="ORF">FMOSSE_LOCUS14215</name>
</gene>
<accession>A0A9N9N7C7</accession>
<comment type="caution">
    <text evidence="2">The sequence shown here is derived from an EMBL/GenBank/DDBJ whole genome shotgun (WGS) entry which is preliminary data.</text>
</comment>
<name>A0A9N9N7C7_FUNMO</name>
<protein>
    <submittedName>
        <fullName evidence="2">12670_t:CDS:1</fullName>
    </submittedName>
</protein>
<evidence type="ECO:0000313" key="3">
    <source>
        <dbReference type="Proteomes" id="UP000789375"/>
    </source>
</evidence>
<sequence length="86" mass="9252">KSFDLQQEVESPILNMSFDFADAPPAANTSEAAVTSILPPPSLSLPSPSLPSQPPTTQLQPPYFTSEGVRLSIDHNLFVSTGSYYL</sequence>
<reference evidence="2" key="1">
    <citation type="submission" date="2021-06" db="EMBL/GenBank/DDBJ databases">
        <authorList>
            <person name="Kallberg Y."/>
            <person name="Tangrot J."/>
            <person name="Rosling A."/>
        </authorList>
    </citation>
    <scope>NUCLEOTIDE SEQUENCE</scope>
    <source>
        <strain evidence="2">87-6 pot B 2015</strain>
    </source>
</reference>
<evidence type="ECO:0000313" key="2">
    <source>
        <dbReference type="EMBL" id="CAG8709125.1"/>
    </source>
</evidence>
<feature type="compositionally biased region" description="Pro residues" evidence="1">
    <location>
        <begin position="38"/>
        <end position="54"/>
    </location>
</feature>
<organism evidence="2 3">
    <name type="scientific">Funneliformis mosseae</name>
    <name type="common">Endomycorrhizal fungus</name>
    <name type="synonym">Glomus mosseae</name>
    <dbReference type="NCBI Taxonomy" id="27381"/>
    <lineage>
        <taxon>Eukaryota</taxon>
        <taxon>Fungi</taxon>
        <taxon>Fungi incertae sedis</taxon>
        <taxon>Mucoromycota</taxon>
        <taxon>Glomeromycotina</taxon>
        <taxon>Glomeromycetes</taxon>
        <taxon>Glomerales</taxon>
        <taxon>Glomeraceae</taxon>
        <taxon>Funneliformis</taxon>
    </lineage>
</organism>
<dbReference type="Proteomes" id="UP000789375">
    <property type="component" value="Unassembled WGS sequence"/>
</dbReference>
<feature type="region of interest" description="Disordered" evidence="1">
    <location>
        <begin position="29"/>
        <end position="61"/>
    </location>
</feature>
<keyword evidence="3" id="KW-1185">Reference proteome</keyword>
<proteinExistence type="predicted"/>
<evidence type="ECO:0000256" key="1">
    <source>
        <dbReference type="SAM" id="MobiDB-lite"/>
    </source>
</evidence>
<dbReference type="AlphaFoldDB" id="A0A9N9N7C7"/>
<dbReference type="EMBL" id="CAJVPP010010205">
    <property type="protein sequence ID" value="CAG8709125.1"/>
    <property type="molecule type" value="Genomic_DNA"/>
</dbReference>